<feature type="signal peptide" evidence="1">
    <location>
        <begin position="1"/>
        <end position="20"/>
    </location>
</feature>
<reference evidence="2 3" key="1">
    <citation type="submission" date="2024-05" db="EMBL/GenBank/DDBJ databases">
        <authorList>
            <person name="Duchaud E."/>
        </authorList>
    </citation>
    <scope>NUCLEOTIDE SEQUENCE [LARGE SCALE GENOMIC DNA]</scope>
    <source>
        <strain evidence="2">Ena-SAMPLE-TAB-13-05-2024-13:56:06:370-140308</strain>
    </source>
</reference>
<organism evidence="2 3">
    <name type="scientific">Tenacibaculum polynesiense</name>
    <dbReference type="NCBI Taxonomy" id="3137857"/>
    <lineage>
        <taxon>Bacteria</taxon>
        <taxon>Pseudomonadati</taxon>
        <taxon>Bacteroidota</taxon>
        <taxon>Flavobacteriia</taxon>
        <taxon>Flavobacteriales</taxon>
        <taxon>Flavobacteriaceae</taxon>
        <taxon>Tenacibaculum</taxon>
    </lineage>
</organism>
<keyword evidence="1" id="KW-0732">Signal</keyword>
<gene>
    <name evidence="2" type="ORF">T190423A01A_90005</name>
</gene>
<feature type="chain" id="PRO_5045431005" description="Lipoprotein" evidence="1">
    <location>
        <begin position="21"/>
        <end position="221"/>
    </location>
</feature>
<accession>A0ABM9PGF8</accession>
<evidence type="ECO:0000313" key="2">
    <source>
        <dbReference type="EMBL" id="CAL2104580.1"/>
    </source>
</evidence>
<sequence length="221" mass="25383">MKRVILLSNIFLMFATFGCAGPATTKEQKGLEETKKEEIKLLQKVYGDDYVNARINFSIPISIYGTSEKVNFIETRTSTESNINYTGKTYVVTNKNNDVLIKLLGNTYSFEKIFENENPFLVITEVTFKGNGIHHFYGMEDNLIKDFLNTDNWSIQTIGRGNLEETFVPKELQLTFKDINNDSFTDAVFSGESLNEITKKKSKIELNFIYDKDKKTFNLIK</sequence>
<comment type="caution">
    <text evidence="2">The sequence shown here is derived from an EMBL/GenBank/DDBJ whole genome shotgun (WGS) entry which is preliminary data.</text>
</comment>
<dbReference type="PROSITE" id="PS51257">
    <property type="entry name" value="PROKAR_LIPOPROTEIN"/>
    <property type="match status" value="1"/>
</dbReference>
<proteinExistence type="predicted"/>
<evidence type="ECO:0000256" key="1">
    <source>
        <dbReference type="SAM" id="SignalP"/>
    </source>
</evidence>
<name>A0ABM9PGF8_9FLAO</name>
<dbReference type="EMBL" id="CAXJIO010000018">
    <property type="protein sequence ID" value="CAL2104580.1"/>
    <property type="molecule type" value="Genomic_DNA"/>
</dbReference>
<keyword evidence="3" id="KW-1185">Reference proteome</keyword>
<dbReference type="RefSeq" id="WP_348714249.1">
    <property type="nucleotide sequence ID" value="NZ_CAXJIO010000018.1"/>
</dbReference>
<protein>
    <recommendedName>
        <fullName evidence="4">Lipoprotein</fullName>
    </recommendedName>
</protein>
<evidence type="ECO:0008006" key="4">
    <source>
        <dbReference type="Google" id="ProtNLM"/>
    </source>
</evidence>
<dbReference type="Proteomes" id="UP001497527">
    <property type="component" value="Unassembled WGS sequence"/>
</dbReference>
<evidence type="ECO:0000313" key="3">
    <source>
        <dbReference type="Proteomes" id="UP001497527"/>
    </source>
</evidence>